<dbReference type="OrthoDB" id="7737418at2759"/>
<name>A0A182FS05_ANOAL</name>
<feature type="region of interest" description="Disordered" evidence="1">
    <location>
        <begin position="340"/>
        <end position="386"/>
    </location>
</feature>
<feature type="compositionally biased region" description="Basic and acidic residues" evidence="1">
    <location>
        <begin position="340"/>
        <end position="351"/>
    </location>
</feature>
<feature type="domain" description="CASC1 C-terminal" evidence="2">
    <location>
        <begin position="941"/>
        <end position="1166"/>
    </location>
</feature>
<dbReference type="KEGG" id="aali:118459034"/>
<accession>A0A182FS05</accession>
<dbReference type="EnsemblMetazoa" id="AALB009331-RA">
    <property type="protein sequence ID" value="AALB009331-PA"/>
    <property type="gene ID" value="AALB009331"/>
</dbReference>
<dbReference type="VEuPathDB" id="VectorBase:AALB009331"/>
<feature type="compositionally biased region" description="Basic residues" evidence="1">
    <location>
        <begin position="876"/>
        <end position="928"/>
    </location>
</feature>
<reference evidence="3 4" key="1">
    <citation type="journal article" date="2017" name="G3 (Bethesda)">
        <title>The Physical Genome Mapping of Anopheles albimanus Corrected Scaffold Misassemblies and Identified Interarm Rearrangements in Genus Anopheles.</title>
        <authorList>
            <person name="Artemov G.N."/>
            <person name="Peery A.N."/>
            <person name="Jiang X."/>
            <person name="Tu Z."/>
            <person name="Stegniy V.N."/>
            <person name="Sharakhova M.V."/>
            <person name="Sharakhov I.V."/>
        </authorList>
    </citation>
    <scope>NUCLEOTIDE SEQUENCE [LARGE SCALE GENOMIC DNA]</scope>
    <source>
        <strain evidence="3 4">ALBI9_A</strain>
    </source>
</reference>
<dbReference type="InterPro" id="IPR023247">
    <property type="entry name" value="IC97/Dnai7-like"/>
</dbReference>
<feature type="compositionally biased region" description="Basic and acidic residues" evidence="1">
    <location>
        <begin position="856"/>
        <end position="865"/>
    </location>
</feature>
<reference evidence="3" key="2">
    <citation type="submission" date="2022-08" db="UniProtKB">
        <authorList>
            <consortium name="EnsemblMetazoa"/>
        </authorList>
    </citation>
    <scope>IDENTIFICATION</scope>
    <source>
        <strain evidence="3">STECLA/ALBI9_A</strain>
    </source>
</reference>
<proteinExistence type="predicted"/>
<protein>
    <recommendedName>
        <fullName evidence="2">CASC1 C-terminal domain-containing protein</fullName>
    </recommendedName>
</protein>
<feature type="compositionally biased region" description="Basic and acidic residues" evidence="1">
    <location>
        <begin position="10"/>
        <end position="20"/>
    </location>
</feature>
<evidence type="ECO:0000313" key="3">
    <source>
        <dbReference type="EnsemblMetazoa" id="AALB009331-PA"/>
    </source>
</evidence>
<sequence length="1217" mass="140021">MPKNSKPAAKVKEPKVKPEPELAPTEEQIEAARAEEEQRWLRERAAQNLKQYNQRRVLLVESLKFFKRLRRNATEQRRQQARRKEWSDFLACQINPNPGRAPELRERLYQWRYEQQELERNSVSWTLAADERSLLTQNRGQANAKTRQDLRLLYRNIGAIYVPRIREAVAVLESIERYARSGRIVPPEVLLAADEIRKFISESLDRMTFRIGSNIGRDMETLNPVMGEFCYASDIVAVYLWSFRHVPLPMDYNLLMKVISMKPLGLTLHRPPGFDLKGALIRGLWHEFDHYSGADPTHRLRLQAENPPGTDLSTEQELEWKERQDIRRKRLTALRQLRDDYDSEQRRKEAEAETVATGKQKAGQKETAGRRRSKKPHLTVQATKPSPVPLVITDETEVDIDAEFEQGQSDRARDSLVRIGPASLPLKQGYVNLREFAIVGGVYKLARFAKLPQPVEPRAGFRFSTSRVGLKLTERGYRGRSTGEGKELIKIQLQLPASCFWWEEPHVCCWERQPSAARRRLKSSVADGRVRRGRRRSKAAKIVRDFPLHDRPRVGLHFLIRDHILPRLPDGYRCRAELKQLYTILRECSRRRQALDREQVARDELVAAFDRFLAVQRYGELAQSSAPLIAELRHPVEADIAIGKRRSRWTGLGQGCSIVSGNAAKEMDEKLNQFPLVHPTRPRWLHPASLRPGLPAVIATEGRALEADAERSMGELVRTLQAANTMDDAELDERLCVHFSTFLRLLDYLRDQEKPIFPVRRPPAKVELESVRASASGKQQTQHGKRQTVTRVFKHRNMVVVQMPGRRPSRKAFAPAPMVRRASSLPLVKKKKQRKRRKSESGLTTVAVSDNGVETEGEKKKEVEQKGGTLRDVLRWLKRRKRTSKKKKRKQKIKKNKKQKKERKQKRKQKKKRNDKKQKKKQKRKTKEKKGSVLIEHALGRWSSKPIVRQSYDPDQRIVTFWTDRLGVYGLAARRYSQLPFQHWMLRRGDRTTEPSATVALKTATGLELAFHVTTEGYRLEVVPESIERSSANAPLALPRSDTALTLDELERLLVKLNLHLFPQPDTCFYAAGAIALKHDAMEMHNLQCLAVFCLTHQLEWCLWNRYADRRTALVQCRPQLIEGQPVPEPELATTTIKITPLGALTVEVEELCSPTLEQILLAYHPVPVEQSYNADCYGLLKGSLEGPSRNVLSKTPPLLQWHVGQLLQKLRLLSYS</sequence>
<feature type="region of interest" description="Disordered" evidence="1">
    <location>
        <begin position="1"/>
        <end position="31"/>
    </location>
</feature>
<dbReference type="InterPro" id="IPR022110">
    <property type="entry name" value="CASC1_C"/>
</dbReference>
<evidence type="ECO:0000256" key="1">
    <source>
        <dbReference type="SAM" id="MobiDB-lite"/>
    </source>
</evidence>
<dbReference type="PANTHER" id="PTHR20929:SF11">
    <property type="entry name" value="DYNEIN AXONEMAL INTERMEDIATE CHAIN 7"/>
    <property type="match status" value="1"/>
</dbReference>
<dbReference type="RefSeq" id="XP_035777944.1">
    <property type="nucleotide sequence ID" value="XM_035922051.1"/>
</dbReference>
<dbReference type="GO" id="GO:0008017">
    <property type="term" value="F:microtubule binding"/>
    <property type="evidence" value="ECO:0007669"/>
    <property type="project" value="TreeGrafter"/>
</dbReference>
<dbReference type="GO" id="GO:0048487">
    <property type="term" value="F:beta-tubulin binding"/>
    <property type="evidence" value="ECO:0007669"/>
    <property type="project" value="TreeGrafter"/>
</dbReference>
<dbReference type="Pfam" id="PF12366">
    <property type="entry name" value="Casc1_C"/>
    <property type="match status" value="1"/>
</dbReference>
<keyword evidence="4" id="KW-1185">Reference proteome</keyword>
<dbReference type="PANTHER" id="PTHR20929">
    <property type="entry name" value="LUNG ADENOMA SUSCEPTIBILITY 1-RELATED"/>
    <property type="match status" value="1"/>
</dbReference>
<organism evidence="3 4">
    <name type="scientific">Anopheles albimanus</name>
    <name type="common">New world malaria mosquito</name>
    <dbReference type="NCBI Taxonomy" id="7167"/>
    <lineage>
        <taxon>Eukaryota</taxon>
        <taxon>Metazoa</taxon>
        <taxon>Ecdysozoa</taxon>
        <taxon>Arthropoda</taxon>
        <taxon>Hexapoda</taxon>
        <taxon>Insecta</taxon>
        <taxon>Pterygota</taxon>
        <taxon>Neoptera</taxon>
        <taxon>Endopterygota</taxon>
        <taxon>Diptera</taxon>
        <taxon>Nematocera</taxon>
        <taxon>Culicoidea</taxon>
        <taxon>Culicidae</taxon>
        <taxon>Anophelinae</taxon>
        <taxon>Anopheles</taxon>
    </lineage>
</organism>
<dbReference type="GeneID" id="118459034"/>
<dbReference type="VEuPathDB" id="VectorBase:AALB20_030260"/>
<evidence type="ECO:0000313" key="4">
    <source>
        <dbReference type="Proteomes" id="UP000069272"/>
    </source>
</evidence>
<feature type="compositionally biased region" description="Basic residues" evidence="1">
    <location>
        <begin position="828"/>
        <end position="838"/>
    </location>
</feature>
<feature type="region of interest" description="Disordered" evidence="1">
    <location>
        <begin position="804"/>
        <end position="933"/>
    </location>
</feature>
<evidence type="ECO:0000259" key="2">
    <source>
        <dbReference type="Pfam" id="PF12366"/>
    </source>
</evidence>
<dbReference type="AlphaFoldDB" id="A0A182FS05"/>
<dbReference type="Proteomes" id="UP000069272">
    <property type="component" value="Chromosome 2R"/>
</dbReference>